<organism evidence="1 2">
    <name type="scientific">Stylosanthes scabra</name>
    <dbReference type="NCBI Taxonomy" id="79078"/>
    <lineage>
        <taxon>Eukaryota</taxon>
        <taxon>Viridiplantae</taxon>
        <taxon>Streptophyta</taxon>
        <taxon>Embryophyta</taxon>
        <taxon>Tracheophyta</taxon>
        <taxon>Spermatophyta</taxon>
        <taxon>Magnoliopsida</taxon>
        <taxon>eudicotyledons</taxon>
        <taxon>Gunneridae</taxon>
        <taxon>Pentapetalae</taxon>
        <taxon>rosids</taxon>
        <taxon>fabids</taxon>
        <taxon>Fabales</taxon>
        <taxon>Fabaceae</taxon>
        <taxon>Papilionoideae</taxon>
        <taxon>50 kb inversion clade</taxon>
        <taxon>dalbergioids sensu lato</taxon>
        <taxon>Dalbergieae</taxon>
        <taxon>Pterocarpus clade</taxon>
        <taxon>Stylosanthes</taxon>
    </lineage>
</organism>
<sequence>EVEEAVTEAMKSKIPTMETVLTAVTMMTMMTTKLNPRGVQLMIPTLLLPDLKEPRSAIIPFPRRLWPIKYQQISLCQPL</sequence>
<feature type="non-terminal residue" evidence="1">
    <location>
        <position position="1"/>
    </location>
</feature>
<proteinExistence type="predicted"/>
<feature type="non-terminal residue" evidence="1">
    <location>
        <position position="79"/>
    </location>
</feature>
<gene>
    <name evidence="1" type="ORF">PIB30_111934</name>
</gene>
<protein>
    <submittedName>
        <fullName evidence="1">Uncharacterized protein</fullName>
    </submittedName>
</protein>
<evidence type="ECO:0000313" key="1">
    <source>
        <dbReference type="EMBL" id="MED6203072.1"/>
    </source>
</evidence>
<name>A0ABU6XXJ8_9FABA</name>
<evidence type="ECO:0000313" key="2">
    <source>
        <dbReference type="Proteomes" id="UP001341840"/>
    </source>
</evidence>
<dbReference type="Proteomes" id="UP001341840">
    <property type="component" value="Unassembled WGS sequence"/>
</dbReference>
<reference evidence="1 2" key="1">
    <citation type="journal article" date="2023" name="Plants (Basel)">
        <title>Bridging the Gap: Combining Genomics and Transcriptomics Approaches to Understand Stylosanthes scabra, an Orphan Legume from the Brazilian Caatinga.</title>
        <authorList>
            <person name="Ferreira-Neto J.R.C."/>
            <person name="da Silva M.D."/>
            <person name="Binneck E."/>
            <person name="de Melo N.F."/>
            <person name="da Silva R.H."/>
            <person name="de Melo A.L.T.M."/>
            <person name="Pandolfi V."/>
            <person name="Bustamante F.O."/>
            <person name="Brasileiro-Vidal A.C."/>
            <person name="Benko-Iseppon A.M."/>
        </authorList>
    </citation>
    <scope>NUCLEOTIDE SEQUENCE [LARGE SCALE GENOMIC DNA]</scope>
    <source>
        <tissue evidence="1">Leaves</tissue>
    </source>
</reference>
<comment type="caution">
    <text evidence="1">The sequence shown here is derived from an EMBL/GenBank/DDBJ whole genome shotgun (WGS) entry which is preliminary data.</text>
</comment>
<dbReference type="EMBL" id="JASCZI010218965">
    <property type="protein sequence ID" value="MED6203072.1"/>
    <property type="molecule type" value="Genomic_DNA"/>
</dbReference>
<keyword evidence="2" id="KW-1185">Reference proteome</keyword>
<accession>A0ABU6XXJ8</accession>